<dbReference type="InterPro" id="IPR000182">
    <property type="entry name" value="GNAT_dom"/>
</dbReference>
<dbReference type="AlphaFoldDB" id="A0A174G701"/>
<dbReference type="RefSeq" id="WP_055656926.1">
    <property type="nucleotide sequence ID" value="NZ_CABIXC010000008.1"/>
</dbReference>
<dbReference type="Gene3D" id="3.40.630.30">
    <property type="match status" value="1"/>
</dbReference>
<proteinExistence type="predicted"/>
<dbReference type="GO" id="GO:0016747">
    <property type="term" value="F:acyltransferase activity, transferring groups other than amino-acyl groups"/>
    <property type="evidence" value="ECO:0007669"/>
    <property type="project" value="InterPro"/>
</dbReference>
<keyword evidence="2" id="KW-0808">Transferase</keyword>
<gene>
    <name evidence="2" type="ORF">ERS852407_03214</name>
</gene>
<feature type="domain" description="N-acetyltransferase" evidence="1">
    <location>
        <begin position="13"/>
        <end position="159"/>
    </location>
</feature>
<reference evidence="2 3" key="1">
    <citation type="submission" date="2015-09" db="EMBL/GenBank/DDBJ databases">
        <authorList>
            <consortium name="Pathogen Informatics"/>
        </authorList>
    </citation>
    <scope>NUCLEOTIDE SEQUENCE [LARGE SCALE GENOMIC DNA]</scope>
    <source>
        <strain evidence="2 3">2789STDY5608850</strain>
    </source>
</reference>
<dbReference type="PANTHER" id="PTHR43792">
    <property type="entry name" value="GNAT FAMILY, PUTATIVE (AFU_ORTHOLOGUE AFUA_3G00765)-RELATED-RELATED"/>
    <property type="match status" value="1"/>
</dbReference>
<dbReference type="PANTHER" id="PTHR43792:SF1">
    <property type="entry name" value="N-ACETYLTRANSFERASE DOMAIN-CONTAINING PROTEIN"/>
    <property type="match status" value="1"/>
</dbReference>
<accession>A0A174G701</accession>
<dbReference type="InterPro" id="IPR016181">
    <property type="entry name" value="Acyl_CoA_acyltransferase"/>
</dbReference>
<dbReference type="InterPro" id="IPR051531">
    <property type="entry name" value="N-acetyltransferase"/>
</dbReference>
<evidence type="ECO:0000259" key="1">
    <source>
        <dbReference type="PROSITE" id="PS51186"/>
    </source>
</evidence>
<evidence type="ECO:0000313" key="3">
    <source>
        <dbReference type="Proteomes" id="UP000095651"/>
    </source>
</evidence>
<protein>
    <submittedName>
        <fullName evidence="2">GCN5-related N-acetyltransferase</fullName>
    </submittedName>
</protein>
<dbReference type="Proteomes" id="UP000095651">
    <property type="component" value="Unassembled WGS sequence"/>
</dbReference>
<dbReference type="CDD" id="cd04301">
    <property type="entry name" value="NAT_SF"/>
    <property type="match status" value="1"/>
</dbReference>
<dbReference type="PROSITE" id="PS51186">
    <property type="entry name" value="GNAT"/>
    <property type="match status" value="1"/>
</dbReference>
<dbReference type="SUPFAM" id="SSF55729">
    <property type="entry name" value="Acyl-CoA N-acyltransferases (Nat)"/>
    <property type="match status" value="1"/>
</dbReference>
<name>A0A174G701_9FIRM</name>
<dbReference type="EMBL" id="CYZE01000008">
    <property type="protein sequence ID" value="CUO56629.1"/>
    <property type="molecule type" value="Genomic_DNA"/>
</dbReference>
<organism evidence="2 3">
    <name type="scientific">Hungatella hathewayi</name>
    <dbReference type="NCBI Taxonomy" id="154046"/>
    <lineage>
        <taxon>Bacteria</taxon>
        <taxon>Bacillati</taxon>
        <taxon>Bacillota</taxon>
        <taxon>Clostridia</taxon>
        <taxon>Lachnospirales</taxon>
        <taxon>Lachnospiraceae</taxon>
        <taxon>Hungatella</taxon>
    </lineage>
</organism>
<dbReference type="Pfam" id="PF13302">
    <property type="entry name" value="Acetyltransf_3"/>
    <property type="match status" value="1"/>
</dbReference>
<sequence length="179" mass="21199">MESINVIVETERLILRRYVEGDAQDLYEYLSNPEVVKYEPYKPMDPDEVKSNLAWRISTDEMIAVELKSNHKMIGNVYLGKREFDALEMGYVFNQDYWGKGYAKESCKALIEQAFSGGIHRIFAECDPQNQGSWRLLESLGFEREAYLKQNVYFWKDDDNKPLWKDTYIYARLNPHMER</sequence>
<evidence type="ECO:0000313" key="2">
    <source>
        <dbReference type="EMBL" id="CUO56629.1"/>
    </source>
</evidence>